<dbReference type="Proteomes" id="UP000249082">
    <property type="component" value="Unassembled WGS sequence"/>
</dbReference>
<reference evidence="5 6" key="1">
    <citation type="submission" date="2017-08" db="EMBL/GenBank/DDBJ databases">
        <title>Infants hospitalized years apart are colonized by the same room-sourced microbial strains.</title>
        <authorList>
            <person name="Brooks B."/>
            <person name="Olm M.R."/>
            <person name="Firek B.A."/>
            <person name="Baker R."/>
            <person name="Thomas B.C."/>
            <person name="Morowitz M.J."/>
            <person name="Banfield J.F."/>
        </authorList>
    </citation>
    <scope>NUCLEOTIDE SEQUENCE [LARGE SCALE GENOMIC DNA]</scope>
    <source>
        <strain evidence="5">S2_005_002_R2_33</strain>
    </source>
</reference>
<keyword evidence="1" id="KW-0805">Transcription regulation</keyword>
<name>A0A2W5NBS7_9SPHN</name>
<evidence type="ECO:0000256" key="3">
    <source>
        <dbReference type="ARBA" id="ARBA00023163"/>
    </source>
</evidence>
<protein>
    <submittedName>
        <fullName evidence="5">LuxR family transcriptional regulator</fullName>
    </submittedName>
</protein>
<dbReference type="SUPFAM" id="SSF75516">
    <property type="entry name" value="Pheromone-binding domain of LuxR-like quorum-sensing transcription factors"/>
    <property type="match status" value="1"/>
</dbReference>
<organism evidence="5 6">
    <name type="scientific">Novosphingobium pentaromativorans</name>
    <dbReference type="NCBI Taxonomy" id="205844"/>
    <lineage>
        <taxon>Bacteria</taxon>
        <taxon>Pseudomonadati</taxon>
        <taxon>Pseudomonadota</taxon>
        <taxon>Alphaproteobacteria</taxon>
        <taxon>Sphingomonadales</taxon>
        <taxon>Sphingomonadaceae</taxon>
        <taxon>Novosphingobium</taxon>
    </lineage>
</organism>
<evidence type="ECO:0000313" key="6">
    <source>
        <dbReference type="Proteomes" id="UP000249082"/>
    </source>
</evidence>
<evidence type="ECO:0000256" key="2">
    <source>
        <dbReference type="ARBA" id="ARBA00023125"/>
    </source>
</evidence>
<keyword evidence="3" id="KW-0804">Transcription</keyword>
<dbReference type="InterPro" id="IPR036388">
    <property type="entry name" value="WH-like_DNA-bd_sf"/>
</dbReference>
<feature type="domain" description="HTH luxR-type" evidence="4">
    <location>
        <begin position="172"/>
        <end position="229"/>
    </location>
</feature>
<evidence type="ECO:0000256" key="1">
    <source>
        <dbReference type="ARBA" id="ARBA00023015"/>
    </source>
</evidence>
<dbReference type="InterPro" id="IPR005143">
    <property type="entry name" value="TF_LuxR_autoind-bd_dom"/>
</dbReference>
<accession>A0A2W5NBS7</accession>
<dbReference type="InterPro" id="IPR016032">
    <property type="entry name" value="Sig_transdc_resp-reg_C-effctor"/>
</dbReference>
<dbReference type="GO" id="GO:0003677">
    <property type="term" value="F:DNA binding"/>
    <property type="evidence" value="ECO:0007669"/>
    <property type="project" value="UniProtKB-KW"/>
</dbReference>
<dbReference type="Gene3D" id="1.10.10.10">
    <property type="entry name" value="Winged helix-like DNA-binding domain superfamily/Winged helix DNA-binding domain"/>
    <property type="match status" value="1"/>
</dbReference>
<dbReference type="SUPFAM" id="SSF46894">
    <property type="entry name" value="C-terminal effector domain of the bipartite response regulators"/>
    <property type="match status" value="1"/>
</dbReference>
<dbReference type="InterPro" id="IPR000792">
    <property type="entry name" value="Tscrpt_reg_LuxR_C"/>
</dbReference>
<evidence type="ECO:0000313" key="5">
    <source>
        <dbReference type="EMBL" id="PZQ50524.1"/>
    </source>
</evidence>
<comment type="caution">
    <text evidence="5">The sequence shown here is derived from an EMBL/GenBank/DDBJ whole genome shotgun (WGS) entry which is preliminary data.</text>
</comment>
<dbReference type="InterPro" id="IPR036693">
    <property type="entry name" value="TF_LuxR_autoind-bd_dom_sf"/>
</dbReference>
<proteinExistence type="predicted"/>
<keyword evidence="2" id="KW-0238">DNA-binding</keyword>
<evidence type="ECO:0000259" key="4">
    <source>
        <dbReference type="SMART" id="SM00421"/>
    </source>
</evidence>
<dbReference type="Pfam" id="PF03472">
    <property type="entry name" value="Autoind_bind"/>
    <property type="match status" value="1"/>
</dbReference>
<dbReference type="GO" id="GO:0006355">
    <property type="term" value="P:regulation of DNA-templated transcription"/>
    <property type="evidence" value="ECO:0007669"/>
    <property type="project" value="InterPro"/>
</dbReference>
<gene>
    <name evidence="5" type="ORF">DI555_22845</name>
</gene>
<dbReference type="EMBL" id="QFPX01000038">
    <property type="protein sequence ID" value="PZQ50524.1"/>
    <property type="molecule type" value="Genomic_DNA"/>
</dbReference>
<dbReference type="SMART" id="SM00421">
    <property type="entry name" value="HTH_LUXR"/>
    <property type="match status" value="1"/>
</dbReference>
<dbReference type="Gene3D" id="3.30.450.80">
    <property type="entry name" value="Transcription factor LuxR-like, autoinducer-binding domain"/>
    <property type="match status" value="1"/>
</dbReference>
<sequence length="243" mass="26601">MAYFWRLFEMSATMDDLGAVLTEATTTLGFQRYALTHHVDLMHAGGRVMRLHNYPAQWADFYDRHGIGLSDPVHRASHVTASGFAWREIPAMIPLNLQDHKILELGRQQGIGDGYTVPINVPGEANGSVTFVNGTGIPLHEPSLPLAQLFGIWAFEKARRLSSGRGTGGAGAPILTMRQREFTALAALGKTDGEIADLTGVTKQTAGLHLRNACECYGVSKRTLLVVRALFDGTITLTQIFRR</sequence>
<dbReference type="AlphaFoldDB" id="A0A2W5NBS7"/>